<evidence type="ECO:0000313" key="11">
    <source>
        <dbReference type="EMBL" id="PZF75534.1"/>
    </source>
</evidence>
<sequence>MRKVFHIFFNAEGTRPFLVLFALLVAALCEAIGISALLPAVAIVADQPGGAASGSHSGLSQRVVTALEWVGIDPTLGNLVLIIGVALVLKAVVGFFALTYAANSAARVGVRMRERLLDALFGASWRFYSEQQAGSFASAISADATRAADAYLMAANFCAMSVQAVIYVIITLFVDWRLALLGLTVGIVMSQSMGFLFRMSKRAGRRQVDSTRELTVKTVELLGNIKPLKTMHRYNSFRTSIRKAMLRLEKALRQRGVAQQLTVQGGDAVMAIALCLVIYVSYTYFHITITALLVGGILFMKVLDNFGKLQRLLQQSAQTQASYDRVQQLIALTEANREAARGTREPDATGDCRFEHVNFSYGGHDVLQDVNIVVPSRQVTVLKGLSGSGKTTLVDLLIGLHQPKSGRITLAGVALEDIDIIKLRRRIGYVSQELSLLHAPIRENICLGDESLTEDDIAHAVKLAGLEDFIASLPQGLDTSAGEMGARLSGGQRQRIALARALVTRPDILILDEVTSALDPATEAEIVGNIRKLAHEFTIIVITHRDAWVEVADRLYEVRGGRVNEVGRAAA</sequence>
<proteinExistence type="inferred from homology"/>
<evidence type="ECO:0000256" key="6">
    <source>
        <dbReference type="ARBA" id="ARBA00022989"/>
    </source>
</evidence>
<dbReference type="Gene3D" id="3.40.50.300">
    <property type="entry name" value="P-loop containing nucleotide triphosphate hydrolases"/>
    <property type="match status" value="1"/>
</dbReference>
<organism evidence="11 12">
    <name type="scientific">Aestuariivirga litoralis</name>
    <dbReference type="NCBI Taxonomy" id="2650924"/>
    <lineage>
        <taxon>Bacteria</taxon>
        <taxon>Pseudomonadati</taxon>
        <taxon>Pseudomonadota</taxon>
        <taxon>Alphaproteobacteria</taxon>
        <taxon>Hyphomicrobiales</taxon>
        <taxon>Aestuariivirgaceae</taxon>
        <taxon>Aestuariivirga</taxon>
    </lineage>
</organism>
<comment type="similarity">
    <text evidence="2">Belongs to the ABC transporter superfamily.</text>
</comment>
<dbReference type="RefSeq" id="WP_111199728.1">
    <property type="nucleotide sequence ID" value="NZ_QKVK01000009.1"/>
</dbReference>
<evidence type="ECO:0000256" key="2">
    <source>
        <dbReference type="ARBA" id="ARBA00005417"/>
    </source>
</evidence>
<dbReference type="GO" id="GO:0016887">
    <property type="term" value="F:ATP hydrolysis activity"/>
    <property type="evidence" value="ECO:0007669"/>
    <property type="project" value="InterPro"/>
</dbReference>
<keyword evidence="4" id="KW-0547">Nucleotide-binding</keyword>
<dbReference type="Proteomes" id="UP000248795">
    <property type="component" value="Unassembled WGS sequence"/>
</dbReference>
<evidence type="ECO:0000313" key="12">
    <source>
        <dbReference type="Proteomes" id="UP000248795"/>
    </source>
</evidence>
<keyword evidence="6 8" id="KW-1133">Transmembrane helix</keyword>
<feature type="transmembrane region" description="Helical" evidence="8">
    <location>
        <begin position="176"/>
        <end position="197"/>
    </location>
</feature>
<feature type="transmembrane region" description="Helical" evidence="8">
    <location>
        <begin position="285"/>
        <end position="303"/>
    </location>
</feature>
<reference evidence="12" key="1">
    <citation type="submission" date="2018-06" db="EMBL/GenBank/DDBJ databases">
        <title>Aestuariibacter litoralis strain KCTC 52945T.</title>
        <authorList>
            <person name="Li X."/>
            <person name="Salam N."/>
            <person name="Li J.-L."/>
            <person name="Chen Y.-M."/>
            <person name="Yang Z.-W."/>
            <person name="Zhang L.-Y."/>
            <person name="Han M.-X."/>
            <person name="Xiao M."/>
            <person name="Li W.-J."/>
        </authorList>
    </citation>
    <scope>NUCLEOTIDE SEQUENCE [LARGE SCALE GENOMIC DNA]</scope>
    <source>
        <strain evidence="12">KCTC 52945</strain>
    </source>
</reference>
<feature type="transmembrane region" description="Helical" evidence="8">
    <location>
        <begin position="79"/>
        <end position="103"/>
    </location>
</feature>
<evidence type="ECO:0000256" key="4">
    <source>
        <dbReference type="ARBA" id="ARBA00022741"/>
    </source>
</evidence>
<feature type="transmembrane region" description="Helical" evidence="8">
    <location>
        <begin position="150"/>
        <end position="170"/>
    </location>
</feature>
<name>A0A2W2B5D5_9HYPH</name>
<dbReference type="SUPFAM" id="SSF52540">
    <property type="entry name" value="P-loop containing nucleoside triphosphate hydrolases"/>
    <property type="match status" value="1"/>
</dbReference>
<dbReference type="Gene3D" id="1.20.1560.10">
    <property type="entry name" value="ABC transporter type 1, transmembrane domain"/>
    <property type="match status" value="1"/>
</dbReference>
<feature type="domain" description="ABC transporter" evidence="9">
    <location>
        <begin position="352"/>
        <end position="571"/>
    </location>
</feature>
<dbReference type="GO" id="GO:0005524">
    <property type="term" value="F:ATP binding"/>
    <property type="evidence" value="ECO:0007669"/>
    <property type="project" value="UniProtKB-KW"/>
</dbReference>
<evidence type="ECO:0000256" key="5">
    <source>
        <dbReference type="ARBA" id="ARBA00022840"/>
    </source>
</evidence>
<comment type="subcellular location">
    <subcellularLocation>
        <location evidence="1">Cell membrane</location>
        <topology evidence="1">Multi-pass membrane protein</topology>
    </subcellularLocation>
</comment>
<dbReference type="PROSITE" id="PS50929">
    <property type="entry name" value="ABC_TM1F"/>
    <property type="match status" value="1"/>
</dbReference>
<accession>A0A2W2B5D5</accession>
<dbReference type="EMBL" id="QKVK01000009">
    <property type="protein sequence ID" value="PZF75534.1"/>
    <property type="molecule type" value="Genomic_DNA"/>
</dbReference>
<evidence type="ECO:0008006" key="13">
    <source>
        <dbReference type="Google" id="ProtNLM"/>
    </source>
</evidence>
<dbReference type="InterPro" id="IPR039421">
    <property type="entry name" value="Type_1_exporter"/>
</dbReference>
<dbReference type="PROSITE" id="PS00211">
    <property type="entry name" value="ABC_TRANSPORTER_1"/>
    <property type="match status" value="1"/>
</dbReference>
<keyword evidence="5" id="KW-0067">ATP-binding</keyword>
<dbReference type="PANTHER" id="PTHR43394">
    <property type="entry name" value="ATP-DEPENDENT PERMEASE MDL1, MITOCHONDRIAL"/>
    <property type="match status" value="1"/>
</dbReference>
<dbReference type="InterPro" id="IPR011527">
    <property type="entry name" value="ABC1_TM_dom"/>
</dbReference>
<evidence type="ECO:0000256" key="7">
    <source>
        <dbReference type="ARBA" id="ARBA00023136"/>
    </source>
</evidence>
<dbReference type="InterPro" id="IPR036640">
    <property type="entry name" value="ABC1_TM_sf"/>
</dbReference>
<dbReference type="GO" id="GO:0015421">
    <property type="term" value="F:ABC-type oligopeptide transporter activity"/>
    <property type="evidence" value="ECO:0007669"/>
    <property type="project" value="TreeGrafter"/>
</dbReference>
<dbReference type="Pfam" id="PF00664">
    <property type="entry name" value="ABC_membrane"/>
    <property type="match status" value="1"/>
</dbReference>
<keyword evidence="12" id="KW-1185">Reference proteome</keyword>
<gene>
    <name evidence="11" type="ORF">DK847_16955</name>
</gene>
<dbReference type="PANTHER" id="PTHR43394:SF1">
    <property type="entry name" value="ATP-BINDING CASSETTE SUB-FAMILY B MEMBER 10, MITOCHONDRIAL"/>
    <property type="match status" value="1"/>
</dbReference>
<dbReference type="InterPro" id="IPR003593">
    <property type="entry name" value="AAA+_ATPase"/>
</dbReference>
<dbReference type="Pfam" id="PF00005">
    <property type="entry name" value="ABC_tran"/>
    <property type="match status" value="1"/>
</dbReference>
<dbReference type="SUPFAM" id="SSF90123">
    <property type="entry name" value="ABC transporter transmembrane region"/>
    <property type="match status" value="1"/>
</dbReference>
<feature type="domain" description="ABC transmembrane type-1" evidence="10">
    <location>
        <begin position="17"/>
        <end position="318"/>
    </location>
</feature>
<keyword evidence="7 8" id="KW-0472">Membrane</keyword>
<evidence type="ECO:0000256" key="8">
    <source>
        <dbReference type="SAM" id="Phobius"/>
    </source>
</evidence>
<dbReference type="PROSITE" id="PS50893">
    <property type="entry name" value="ABC_TRANSPORTER_2"/>
    <property type="match status" value="1"/>
</dbReference>
<comment type="caution">
    <text evidence="11">The sequence shown here is derived from an EMBL/GenBank/DDBJ whole genome shotgun (WGS) entry which is preliminary data.</text>
</comment>
<keyword evidence="3 8" id="KW-0812">Transmembrane</keyword>
<dbReference type="InterPro" id="IPR003439">
    <property type="entry name" value="ABC_transporter-like_ATP-bd"/>
</dbReference>
<dbReference type="AlphaFoldDB" id="A0A2W2B5D5"/>
<evidence type="ECO:0000256" key="3">
    <source>
        <dbReference type="ARBA" id="ARBA00022692"/>
    </source>
</evidence>
<dbReference type="InterPro" id="IPR027417">
    <property type="entry name" value="P-loop_NTPase"/>
</dbReference>
<dbReference type="GO" id="GO:0005886">
    <property type="term" value="C:plasma membrane"/>
    <property type="evidence" value="ECO:0007669"/>
    <property type="project" value="UniProtKB-SubCell"/>
</dbReference>
<protein>
    <recommendedName>
        <fullName evidence="13">ABC transporter ATP-binding protein</fullName>
    </recommendedName>
</protein>
<evidence type="ECO:0000259" key="10">
    <source>
        <dbReference type="PROSITE" id="PS50929"/>
    </source>
</evidence>
<dbReference type="SMART" id="SM00382">
    <property type="entry name" value="AAA"/>
    <property type="match status" value="1"/>
</dbReference>
<evidence type="ECO:0000256" key="1">
    <source>
        <dbReference type="ARBA" id="ARBA00004651"/>
    </source>
</evidence>
<dbReference type="InterPro" id="IPR017871">
    <property type="entry name" value="ABC_transporter-like_CS"/>
</dbReference>
<evidence type="ECO:0000259" key="9">
    <source>
        <dbReference type="PROSITE" id="PS50893"/>
    </source>
</evidence>